<gene>
    <name evidence="9" type="ORF">F2P56_023967</name>
</gene>
<keyword evidence="3 7" id="KW-0217">Developmental protein</keyword>
<reference evidence="9" key="1">
    <citation type="submission" date="2015-10" db="EMBL/GenBank/DDBJ databases">
        <authorList>
            <person name="Martinez-Garcia P.J."/>
            <person name="Crepeau M.W."/>
            <person name="Puiu D."/>
            <person name="Gonzalez-Ibeas D."/>
            <person name="Whalen J."/>
            <person name="Stevens K."/>
            <person name="Paul R."/>
            <person name="Butterfield T."/>
            <person name="Britton M."/>
            <person name="Reagan R."/>
            <person name="Chakraborty S."/>
            <person name="Walawage S.L."/>
            <person name="Vasquez-Gross H.A."/>
            <person name="Cardeno C."/>
            <person name="Famula R."/>
            <person name="Pratt K."/>
            <person name="Kuruganti S."/>
            <person name="Aradhya M.K."/>
            <person name="Leslie C.A."/>
            <person name="Dandekar A.M."/>
            <person name="Salzberg S.L."/>
            <person name="Wegrzyn J.L."/>
            <person name="Langley C.H."/>
            <person name="Neale D.B."/>
        </authorList>
    </citation>
    <scope>NUCLEOTIDE SEQUENCE</scope>
    <source>
        <tissue evidence="9">Leaves</tissue>
    </source>
</reference>
<evidence type="ECO:0000256" key="3">
    <source>
        <dbReference type="ARBA" id="ARBA00022473"/>
    </source>
</evidence>
<evidence type="ECO:0000313" key="9">
    <source>
        <dbReference type="EMBL" id="KAF5454290.1"/>
    </source>
</evidence>
<comment type="caution">
    <text evidence="9">The sequence shown here is derived from an EMBL/GenBank/DDBJ whole genome shotgun (WGS) entry which is preliminary data.</text>
</comment>
<evidence type="ECO:0000256" key="4">
    <source>
        <dbReference type="ARBA" id="ARBA00022525"/>
    </source>
</evidence>
<sequence>SRLSSSNSISPSFHIEFSALTSPASSHEMGCNHNFICSRRVWYFCISAFFLLMISSTQLRLIAEGRTISEPFSKAIFRARIGSRPPRCESRCSSCAHCEAIQVPANPQVKNGNRDFSRVSNAAAYARGDDSSNYKPMSWKCKCGNLIFNP</sequence>
<accession>A0A833UL67</accession>
<evidence type="ECO:0000313" key="10">
    <source>
        <dbReference type="Proteomes" id="UP000619265"/>
    </source>
</evidence>
<dbReference type="Pfam" id="PF17181">
    <property type="entry name" value="EPF"/>
    <property type="match status" value="1"/>
</dbReference>
<dbReference type="PANTHER" id="PTHR33109">
    <property type="entry name" value="EPIDERMAL PATTERNING FACTOR-LIKE PROTEIN 4"/>
    <property type="match status" value="1"/>
</dbReference>
<comment type="subcellular location">
    <subcellularLocation>
        <location evidence="1 7">Secreted</location>
    </subcellularLocation>
</comment>
<dbReference type="PANTHER" id="PTHR33109:SF7">
    <property type="entry name" value="EPIDERMAL PATTERNING FACTOR-LIKE PROTEIN 2"/>
    <property type="match status" value="1"/>
</dbReference>
<evidence type="ECO:0000256" key="6">
    <source>
        <dbReference type="ARBA" id="ARBA00023157"/>
    </source>
</evidence>
<keyword evidence="6" id="KW-1015">Disulfide bond</keyword>
<comment type="similarity">
    <text evidence="2 7">Belongs to the plant cysteine rich small secretory peptide family. Epidermal patterning factor subfamily.</text>
</comment>
<keyword evidence="8" id="KW-1133">Transmembrane helix</keyword>
<dbReference type="InterPro" id="IPR039455">
    <property type="entry name" value="EPFL"/>
</dbReference>
<keyword evidence="8" id="KW-0812">Transmembrane</keyword>
<comment type="function">
    <text evidence="7">Controls stomatal patterning.</text>
</comment>
<dbReference type="Gramene" id="Jr11_05270_p1">
    <property type="protein sequence ID" value="cds.Jr11_05270_p1"/>
    <property type="gene ID" value="Jr11_05270"/>
</dbReference>
<dbReference type="AlphaFoldDB" id="A0A833UL67"/>
<evidence type="ECO:0000256" key="2">
    <source>
        <dbReference type="ARBA" id="ARBA00008127"/>
    </source>
</evidence>
<keyword evidence="8" id="KW-0472">Membrane</keyword>
<evidence type="ECO:0000256" key="5">
    <source>
        <dbReference type="ARBA" id="ARBA00022729"/>
    </source>
</evidence>
<organism evidence="9 10">
    <name type="scientific">Juglans regia</name>
    <name type="common">English walnut</name>
    <dbReference type="NCBI Taxonomy" id="51240"/>
    <lineage>
        <taxon>Eukaryota</taxon>
        <taxon>Viridiplantae</taxon>
        <taxon>Streptophyta</taxon>
        <taxon>Embryophyta</taxon>
        <taxon>Tracheophyta</taxon>
        <taxon>Spermatophyta</taxon>
        <taxon>Magnoliopsida</taxon>
        <taxon>eudicotyledons</taxon>
        <taxon>Gunneridae</taxon>
        <taxon>Pentapetalae</taxon>
        <taxon>rosids</taxon>
        <taxon>fabids</taxon>
        <taxon>Fagales</taxon>
        <taxon>Juglandaceae</taxon>
        <taxon>Juglans</taxon>
    </lineage>
</organism>
<feature type="non-terminal residue" evidence="9">
    <location>
        <position position="1"/>
    </location>
</feature>
<evidence type="ECO:0000256" key="7">
    <source>
        <dbReference type="RuleBase" id="RU367102"/>
    </source>
</evidence>
<dbReference type="Proteomes" id="UP000619265">
    <property type="component" value="Unassembled WGS sequence"/>
</dbReference>
<protein>
    <recommendedName>
        <fullName evidence="7">Epidermal patterning factor-like protein</fullName>
    </recommendedName>
</protein>
<evidence type="ECO:0000256" key="1">
    <source>
        <dbReference type="ARBA" id="ARBA00004613"/>
    </source>
</evidence>
<dbReference type="GO" id="GO:0010052">
    <property type="term" value="P:guard cell differentiation"/>
    <property type="evidence" value="ECO:0007669"/>
    <property type="project" value="UniProtKB-UniRule"/>
</dbReference>
<keyword evidence="4 7" id="KW-0964">Secreted</keyword>
<feature type="transmembrane region" description="Helical" evidence="8">
    <location>
        <begin position="41"/>
        <end position="63"/>
    </location>
</feature>
<dbReference type="GO" id="GO:0005576">
    <property type="term" value="C:extracellular region"/>
    <property type="evidence" value="ECO:0007669"/>
    <property type="project" value="UniProtKB-SubCell"/>
</dbReference>
<name>A0A833UL67_JUGRE</name>
<proteinExistence type="inferred from homology"/>
<evidence type="ECO:0000256" key="8">
    <source>
        <dbReference type="SAM" id="Phobius"/>
    </source>
</evidence>
<dbReference type="EMBL" id="LIHL02000011">
    <property type="protein sequence ID" value="KAF5454290.1"/>
    <property type="molecule type" value="Genomic_DNA"/>
</dbReference>
<reference evidence="9" key="2">
    <citation type="submission" date="2020-03" db="EMBL/GenBank/DDBJ databases">
        <title>Walnut 2.0.</title>
        <authorList>
            <person name="Marrano A."/>
            <person name="Britton M."/>
            <person name="Zimin A.V."/>
            <person name="Zaini P.A."/>
            <person name="Workman R."/>
            <person name="Puiu D."/>
            <person name="Bianco L."/>
            <person name="Allen B.J."/>
            <person name="Troggio M."/>
            <person name="Leslie C.A."/>
            <person name="Timp W."/>
            <person name="Dendekar A."/>
            <person name="Salzberg S.L."/>
            <person name="Neale D.B."/>
        </authorList>
    </citation>
    <scope>NUCLEOTIDE SEQUENCE</scope>
    <source>
        <tissue evidence="9">Leaves</tissue>
    </source>
</reference>
<keyword evidence="5" id="KW-0732">Signal</keyword>